<dbReference type="KEGG" id="camu:CA2015_0759"/>
<feature type="transmembrane region" description="Helical" evidence="5">
    <location>
        <begin position="12"/>
        <end position="35"/>
    </location>
</feature>
<dbReference type="EMBL" id="CP012040">
    <property type="protein sequence ID" value="AKP50220.1"/>
    <property type="molecule type" value="Genomic_DNA"/>
</dbReference>
<evidence type="ECO:0000259" key="7">
    <source>
        <dbReference type="Pfam" id="PF03522"/>
    </source>
</evidence>
<accession>A0A0H4PAQ5</accession>
<protein>
    <submittedName>
        <fullName evidence="8">Amino acid permease-associated region</fullName>
    </submittedName>
</protein>
<evidence type="ECO:0000313" key="9">
    <source>
        <dbReference type="Proteomes" id="UP000036520"/>
    </source>
</evidence>
<feature type="transmembrane region" description="Helical" evidence="5">
    <location>
        <begin position="344"/>
        <end position="363"/>
    </location>
</feature>
<feature type="transmembrane region" description="Helical" evidence="5">
    <location>
        <begin position="156"/>
        <end position="173"/>
    </location>
</feature>
<dbReference type="Pfam" id="PF00324">
    <property type="entry name" value="AA_permease"/>
    <property type="match status" value="1"/>
</dbReference>
<dbReference type="InterPro" id="IPR004842">
    <property type="entry name" value="SLC12A_fam"/>
</dbReference>
<feature type="domain" description="Amino acid permease/ SLC12A" evidence="6">
    <location>
        <begin position="20"/>
        <end position="459"/>
    </location>
</feature>
<gene>
    <name evidence="8" type="ORF">CA2015_0759</name>
</gene>
<feature type="domain" description="SLC12A transporter C-terminal" evidence="7">
    <location>
        <begin position="471"/>
        <end position="586"/>
    </location>
</feature>
<dbReference type="Pfam" id="PF03522">
    <property type="entry name" value="SLC12"/>
    <property type="match status" value="1"/>
</dbReference>
<keyword evidence="3 5" id="KW-1133">Transmembrane helix</keyword>
<dbReference type="InterPro" id="IPR004841">
    <property type="entry name" value="AA-permease/SLC12A_dom"/>
</dbReference>
<dbReference type="PANTHER" id="PTHR11827">
    <property type="entry name" value="SOLUTE CARRIER FAMILY 12, CATION COTRANSPORTERS"/>
    <property type="match status" value="1"/>
</dbReference>
<dbReference type="Gene3D" id="1.20.1740.10">
    <property type="entry name" value="Amino acid/polyamine transporter I"/>
    <property type="match status" value="1"/>
</dbReference>
<feature type="transmembrane region" description="Helical" evidence="5">
    <location>
        <begin position="129"/>
        <end position="149"/>
    </location>
</feature>
<evidence type="ECO:0000256" key="3">
    <source>
        <dbReference type="ARBA" id="ARBA00022989"/>
    </source>
</evidence>
<dbReference type="RefSeq" id="WP_048640681.1">
    <property type="nucleotide sequence ID" value="NZ_CAXBGM010000131.1"/>
</dbReference>
<dbReference type="OrthoDB" id="3181223at2"/>
<evidence type="ECO:0000256" key="2">
    <source>
        <dbReference type="ARBA" id="ARBA00022692"/>
    </source>
</evidence>
<feature type="transmembrane region" description="Helical" evidence="5">
    <location>
        <begin position="47"/>
        <end position="72"/>
    </location>
</feature>
<name>A0A0H4PAQ5_9BACT</name>
<sequence length="730" mass="79945">MNIRNINKTSSTKLGTFGGVFTPSLLTILGVIMYLRFGWVVGNVGLIGTLLIVTLSTTITFLTSLSISAIATNAPVKGGGAYFLISRSLGAEIGGAVGIPLYLAQAFSVSLYVIGFSESVVAIFPTLDIKWVGIITTLFLGGLALFSTTATIKSQFFIMGLIAISLLSLALGSPMEDSQIELWGVPAAQSVDFWQVFAIFFPAVTGIMAGVNMSGDLKDPAKSIPKGTFMAIGVGYLIYMILPVILASRADASTLIENPLIMQDIAIWGGAIVLGIWGATLSSATGSLLGAPRVLQALANDKILPKWAGIFSKVEGKEKIPRAATVFTIGLTLVTVYFGNLNLIAPVLTMFFLTTYAVLNITAATERFLGSASFRPKFKVHWIFSLLGALGCAGVMLLINALATFMAFLVIAIIFVWLERRKIEATWGGLGRGVFSSIIRYALFRLEKEGNAKSWRPNILVLSGSPGKRWRLIELADDITNGNALFTVTTIVSESNVPQEKVKDFENRIMDYLVNKNVQALVRVVRAPDPFSGAMHMVNSYGLGQLVPNTILLGDTRENRNLLPYSEMIRHFFKSKKNVIIVQDEDNIGFKKKEVIDIWWGGLKKNGSLMIILAYLLKNSREWQQASVNVKMVVPNKEAYGGAKENLDRIFEGMRTGFDYQILIADGRNFWDIMAEESKNSDMIMMGLAVPEEEGAFEDYYVRLKERTKSLPTKVFVLAAQEVEFDKVLI</sequence>
<comment type="subcellular location">
    <subcellularLocation>
        <location evidence="1">Membrane</location>
        <topology evidence="1">Multi-pass membrane protein</topology>
    </subcellularLocation>
</comment>
<evidence type="ECO:0000313" key="8">
    <source>
        <dbReference type="EMBL" id="AKP50220.1"/>
    </source>
</evidence>
<evidence type="ECO:0000256" key="4">
    <source>
        <dbReference type="ARBA" id="ARBA00023136"/>
    </source>
</evidence>
<evidence type="ECO:0000256" key="1">
    <source>
        <dbReference type="ARBA" id="ARBA00004141"/>
    </source>
</evidence>
<evidence type="ECO:0000259" key="6">
    <source>
        <dbReference type="Pfam" id="PF00324"/>
    </source>
</evidence>
<keyword evidence="2 5" id="KW-0812">Transmembrane</keyword>
<feature type="transmembrane region" description="Helical" evidence="5">
    <location>
        <begin position="266"/>
        <end position="289"/>
    </location>
</feature>
<feature type="transmembrane region" description="Helical" evidence="5">
    <location>
        <begin position="193"/>
        <end position="215"/>
    </location>
</feature>
<keyword evidence="4 5" id="KW-0472">Membrane</keyword>
<organism evidence="8 9">
    <name type="scientific">Cyclobacterium amurskyense</name>
    <dbReference type="NCBI Taxonomy" id="320787"/>
    <lineage>
        <taxon>Bacteria</taxon>
        <taxon>Pseudomonadati</taxon>
        <taxon>Bacteroidota</taxon>
        <taxon>Cytophagia</taxon>
        <taxon>Cytophagales</taxon>
        <taxon>Cyclobacteriaceae</taxon>
        <taxon>Cyclobacterium</taxon>
    </lineage>
</organism>
<feature type="transmembrane region" description="Helical" evidence="5">
    <location>
        <begin position="320"/>
        <end position="338"/>
    </location>
</feature>
<dbReference type="Proteomes" id="UP000036520">
    <property type="component" value="Chromosome"/>
</dbReference>
<feature type="transmembrane region" description="Helical" evidence="5">
    <location>
        <begin position="93"/>
        <end position="117"/>
    </location>
</feature>
<feature type="transmembrane region" description="Helical" evidence="5">
    <location>
        <begin position="384"/>
        <end position="417"/>
    </location>
</feature>
<reference evidence="8 9" key="1">
    <citation type="submission" date="2015-07" db="EMBL/GenBank/DDBJ databases">
        <authorList>
            <person name="Kim K.M."/>
        </authorList>
    </citation>
    <scope>NUCLEOTIDE SEQUENCE [LARGE SCALE GENOMIC DNA]</scope>
    <source>
        <strain evidence="8 9">KCTC 12363</strain>
    </source>
</reference>
<dbReference type="GO" id="GO:0015377">
    <property type="term" value="F:chloride:monoatomic cation symporter activity"/>
    <property type="evidence" value="ECO:0007669"/>
    <property type="project" value="InterPro"/>
</dbReference>
<feature type="transmembrane region" description="Helical" evidence="5">
    <location>
        <begin position="227"/>
        <end position="246"/>
    </location>
</feature>
<dbReference type="STRING" id="320787.CA2015_0759"/>
<proteinExistence type="predicted"/>
<evidence type="ECO:0000256" key="5">
    <source>
        <dbReference type="SAM" id="Phobius"/>
    </source>
</evidence>
<dbReference type="AlphaFoldDB" id="A0A0H4PAQ5"/>
<keyword evidence="9" id="KW-1185">Reference proteome</keyword>
<dbReference type="GO" id="GO:0016020">
    <property type="term" value="C:membrane"/>
    <property type="evidence" value="ECO:0007669"/>
    <property type="project" value="UniProtKB-SubCell"/>
</dbReference>
<dbReference type="InterPro" id="IPR018491">
    <property type="entry name" value="SLC12_C"/>
</dbReference>
<dbReference type="PANTHER" id="PTHR11827:SF72">
    <property type="entry name" value="GH08340P"/>
    <property type="match status" value="1"/>
</dbReference>